<dbReference type="InterPro" id="IPR001853">
    <property type="entry name" value="DSBA-like_thioredoxin_dom"/>
</dbReference>
<dbReference type="SUPFAM" id="SSF52833">
    <property type="entry name" value="Thioredoxin-like"/>
    <property type="match status" value="3"/>
</dbReference>
<evidence type="ECO:0000256" key="3">
    <source>
        <dbReference type="ARBA" id="ARBA00010505"/>
    </source>
</evidence>
<reference evidence="14 15" key="1">
    <citation type="journal article" date="2017" name="Curr. Biol.">
        <title>Genome architecture and evolution of a unichromosomal asexual nematode.</title>
        <authorList>
            <person name="Fradin H."/>
            <person name="Zegar C."/>
            <person name="Gutwein M."/>
            <person name="Lucas J."/>
            <person name="Kovtun M."/>
            <person name="Corcoran D."/>
            <person name="Baugh L.R."/>
            <person name="Kiontke K."/>
            <person name="Gunsalus K."/>
            <person name="Fitch D.H."/>
            <person name="Piano F."/>
        </authorList>
    </citation>
    <scope>NUCLEOTIDE SEQUENCE [LARGE SCALE GENOMIC DNA]</scope>
    <source>
        <strain evidence="14">PF1309</strain>
    </source>
</reference>
<dbReference type="GO" id="GO:0016491">
    <property type="term" value="F:oxidoreductase activity"/>
    <property type="evidence" value="ECO:0007669"/>
    <property type="project" value="UniProtKB-KW"/>
</dbReference>
<evidence type="ECO:0000256" key="9">
    <source>
        <dbReference type="ARBA" id="ARBA00023284"/>
    </source>
</evidence>
<evidence type="ECO:0000313" key="14">
    <source>
        <dbReference type="EMBL" id="PAV65896.1"/>
    </source>
</evidence>
<protein>
    <recommendedName>
        <fullName evidence="4">Peroxiredoxin-5, mitochondrial</fullName>
    </recommendedName>
    <alternativeName>
        <fullName evidence="10">Peroxiredoxin V</fullName>
    </alternativeName>
    <alternativeName>
        <fullName evidence="11">Thioredoxin-dependent peroxiredoxin 5</fullName>
    </alternativeName>
</protein>
<proteinExistence type="inferred from homology"/>
<evidence type="ECO:0000256" key="11">
    <source>
        <dbReference type="ARBA" id="ARBA00033191"/>
    </source>
</evidence>
<evidence type="ECO:0000259" key="13">
    <source>
        <dbReference type="PROSITE" id="PS51352"/>
    </source>
</evidence>
<keyword evidence="15" id="KW-1185">Reference proteome</keyword>
<dbReference type="GO" id="GO:0017004">
    <property type="term" value="P:cytochrome complex assembly"/>
    <property type="evidence" value="ECO:0007669"/>
    <property type="project" value="UniProtKB-KW"/>
</dbReference>
<dbReference type="Pfam" id="PF01323">
    <property type="entry name" value="DSBA"/>
    <property type="match status" value="2"/>
</dbReference>
<keyword evidence="12" id="KW-1133">Transmembrane helix</keyword>
<accession>A0A2A2JVW1</accession>
<dbReference type="Gene3D" id="3.40.30.10">
    <property type="entry name" value="Glutaredoxin"/>
    <property type="match status" value="3"/>
</dbReference>
<dbReference type="AlphaFoldDB" id="A0A2A2JVW1"/>
<dbReference type="PANTHER" id="PTHR13887:SF14">
    <property type="entry name" value="DISULFIDE BOND FORMATION PROTEIN D"/>
    <property type="match status" value="1"/>
</dbReference>
<keyword evidence="8" id="KW-1015">Disulfide bond</keyword>
<keyword evidence="6" id="KW-0201">Cytochrome c-type biogenesis</keyword>
<evidence type="ECO:0000256" key="5">
    <source>
        <dbReference type="ARBA" id="ARBA00022729"/>
    </source>
</evidence>
<dbReference type="InterPro" id="IPR013740">
    <property type="entry name" value="Redoxin"/>
</dbReference>
<evidence type="ECO:0000313" key="15">
    <source>
        <dbReference type="Proteomes" id="UP000218231"/>
    </source>
</evidence>
<evidence type="ECO:0000256" key="2">
    <source>
        <dbReference type="ARBA" id="ARBA00004196"/>
    </source>
</evidence>
<dbReference type="CDD" id="cd03023">
    <property type="entry name" value="DsbA_Com1_like"/>
    <property type="match status" value="1"/>
</dbReference>
<dbReference type="PROSITE" id="PS00194">
    <property type="entry name" value="THIOREDOXIN_1"/>
    <property type="match status" value="2"/>
</dbReference>
<dbReference type="InterPro" id="IPR013766">
    <property type="entry name" value="Thioredoxin_domain"/>
</dbReference>
<comment type="subcellular location">
    <subcellularLocation>
        <location evidence="2">Cell envelope</location>
    </subcellularLocation>
</comment>
<dbReference type="InterPro" id="IPR017937">
    <property type="entry name" value="Thioredoxin_CS"/>
</dbReference>
<keyword evidence="7" id="KW-0560">Oxidoreductase</keyword>
<dbReference type="EMBL" id="LIAE01010186">
    <property type="protein sequence ID" value="PAV65896.1"/>
    <property type="molecule type" value="Genomic_DNA"/>
</dbReference>
<evidence type="ECO:0000256" key="6">
    <source>
        <dbReference type="ARBA" id="ARBA00022748"/>
    </source>
</evidence>
<dbReference type="PROSITE" id="PS51352">
    <property type="entry name" value="THIOREDOXIN_2"/>
    <property type="match status" value="1"/>
</dbReference>
<evidence type="ECO:0000256" key="7">
    <source>
        <dbReference type="ARBA" id="ARBA00023002"/>
    </source>
</evidence>
<comment type="function">
    <text evidence="1">Thiol-specific peroxidase that catalyzes the reduction of hydrogen peroxide and organic hydroperoxides to water and alcohols, respectively. Plays a role in cell protection against oxidative stress by detoxifying peroxides and as sensor of hydrogen peroxide-mediated signaling events.</text>
</comment>
<keyword evidence="12" id="KW-0812">Transmembrane</keyword>
<dbReference type="OrthoDB" id="8299692at2759"/>
<dbReference type="Pfam" id="PF08534">
    <property type="entry name" value="Redoxin"/>
    <property type="match status" value="1"/>
</dbReference>
<evidence type="ECO:0000256" key="4">
    <source>
        <dbReference type="ARBA" id="ARBA00014329"/>
    </source>
</evidence>
<evidence type="ECO:0000256" key="10">
    <source>
        <dbReference type="ARBA" id="ARBA00031861"/>
    </source>
</evidence>
<comment type="caution">
    <text evidence="14">The sequence shown here is derived from an EMBL/GenBank/DDBJ whole genome shotgun (WGS) entry which is preliminary data.</text>
</comment>
<sequence length="632" mass="67215">MLAVDRGLAVLCIVVFLGLTTLAGRFRFPRVSTVSTSAIVAGLVTARIGYVAAHWSSYTGAPLSILAVWQGGFSPVAGLLGAAAMLAIRLGRSSALAAGWGALAVAGGLWFSLQALIPPVTYGPFPYHLNLTTPSGAPLPLDRFRGRPFVVNLWATWCGPCRRELPMLDAVASRPGEVPILLADQGEAQAIVSGFLGRENIGARHVALDPDRGLSQALKETPMNRRNLLSRGLLAALAFAAPITPLIAQQPDLSRKAVVDDPVAPKRAGRTYDVTVVEFFDYNCPYCRRMEPVLNALLRSDPKVRVVYRDWPIFGPASREASRAAVASQWQGRHAAFHEALMTSPARLDSAGVKAAAAKAKVDWPRLQRDLKNRGAEIDALLTRTDSIAQAIGFNGTPALIVGSQVVAGAVDLPTGALTMPGPLNRRQLAGLGAVVVGGWAVGQVLRRTAPIGRDVGPTADLILAGNGSPEDGPADATLRLAVFTDYRCPACRHGFSALEEAVQRDGKVRVIYKDWPIFGPPSERAASVALACAEQGVYPTVHRALMTDSRTIDDDVLRDVVMRAGGDWLRAMTWLAAHADAVAARLRANGQEAYSIGLAGTPGYLAGPMLVMGAIDASDFQRLFARAREES</sequence>
<organism evidence="14 15">
    <name type="scientific">Diploscapter pachys</name>
    <dbReference type="NCBI Taxonomy" id="2018661"/>
    <lineage>
        <taxon>Eukaryota</taxon>
        <taxon>Metazoa</taxon>
        <taxon>Ecdysozoa</taxon>
        <taxon>Nematoda</taxon>
        <taxon>Chromadorea</taxon>
        <taxon>Rhabditida</taxon>
        <taxon>Rhabditina</taxon>
        <taxon>Rhabditomorpha</taxon>
        <taxon>Rhabditoidea</taxon>
        <taxon>Rhabditidae</taxon>
        <taxon>Diploscapter</taxon>
    </lineage>
</organism>
<evidence type="ECO:0000256" key="8">
    <source>
        <dbReference type="ARBA" id="ARBA00023157"/>
    </source>
</evidence>
<dbReference type="Proteomes" id="UP000218231">
    <property type="component" value="Unassembled WGS sequence"/>
</dbReference>
<comment type="similarity">
    <text evidence="3">Belongs to the peroxiredoxin family. Prx5 subfamily.</text>
</comment>
<dbReference type="InterPro" id="IPR036249">
    <property type="entry name" value="Thioredoxin-like_sf"/>
</dbReference>
<feature type="transmembrane region" description="Helical" evidence="12">
    <location>
        <begin position="94"/>
        <end position="113"/>
    </location>
</feature>
<name>A0A2A2JVW1_9BILA</name>
<keyword evidence="5" id="KW-0732">Signal</keyword>
<keyword evidence="12" id="KW-0472">Membrane</keyword>
<dbReference type="CDD" id="cd02966">
    <property type="entry name" value="TlpA_like_family"/>
    <property type="match status" value="1"/>
</dbReference>
<feature type="domain" description="Thioredoxin" evidence="13">
    <location>
        <begin position="237"/>
        <end position="383"/>
    </location>
</feature>
<evidence type="ECO:0000256" key="1">
    <source>
        <dbReference type="ARBA" id="ARBA00003330"/>
    </source>
</evidence>
<keyword evidence="9" id="KW-0676">Redox-active center</keyword>
<gene>
    <name evidence="14" type="ORF">WR25_25573</name>
</gene>
<evidence type="ECO:0000256" key="12">
    <source>
        <dbReference type="SAM" id="Phobius"/>
    </source>
</evidence>
<dbReference type="PANTHER" id="PTHR13887">
    <property type="entry name" value="GLUTATHIONE S-TRANSFERASE KAPPA"/>
    <property type="match status" value="1"/>
</dbReference>
<feature type="transmembrane region" description="Helical" evidence="12">
    <location>
        <begin position="65"/>
        <end position="88"/>
    </location>
</feature>